<evidence type="ECO:0000313" key="2">
    <source>
        <dbReference type="EMBL" id="QGG48280.1"/>
    </source>
</evidence>
<evidence type="ECO:0000313" key="3">
    <source>
        <dbReference type="Proteomes" id="UP000366051"/>
    </source>
</evidence>
<protein>
    <submittedName>
        <fullName evidence="2">Uncharacterized protein</fullName>
    </submittedName>
</protein>
<keyword evidence="3" id="KW-1185">Reference proteome</keyword>
<sequence>MHDIFPLLTVILVYFVYGLSFFSMGLIIFALRLRFSRLTLAGPMVWLGLFGLVHGTANPFGRTRANFPEPSRWCDSKSLWNWSGIGEYSLSSKRKK</sequence>
<proteinExistence type="predicted"/>
<keyword evidence="1" id="KW-1133">Transmembrane helix</keyword>
<evidence type="ECO:0000256" key="1">
    <source>
        <dbReference type="SAM" id="Phobius"/>
    </source>
</evidence>
<name>A0A5Q2N7N7_9FIRM</name>
<dbReference type="EMBL" id="CP045875">
    <property type="protein sequence ID" value="QGG48280.1"/>
    <property type="molecule type" value="Genomic_DNA"/>
</dbReference>
<dbReference type="Proteomes" id="UP000366051">
    <property type="component" value="Chromosome"/>
</dbReference>
<accession>A0A5Q2N7N7</accession>
<keyword evidence="1" id="KW-0812">Transmembrane</keyword>
<organism evidence="2 3">
    <name type="scientific">Heliorestis convoluta</name>
    <dbReference type="NCBI Taxonomy" id="356322"/>
    <lineage>
        <taxon>Bacteria</taxon>
        <taxon>Bacillati</taxon>
        <taxon>Bacillota</taxon>
        <taxon>Clostridia</taxon>
        <taxon>Eubacteriales</taxon>
        <taxon>Heliobacteriaceae</taxon>
        <taxon>Heliorestis</taxon>
    </lineage>
</organism>
<dbReference type="KEGG" id="hcv:FTV88_2182"/>
<keyword evidence="1" id="KW-0472">Membrane</keyword>
<feature type="transmembrane region" description="Helical" evidence="1">
    <location>
        <begin position="6"/>
        <end position="31"/>
    </location>
</feature>
<reference evidence="3" key="1">
    <citation type="submission" date="2019-11" db="EMBL/GenBank/DDBJ databases">
        <title>Genome sequence of Heliorestis convoluta strain HH, an alkaliphilic and minimalistic phototrophic bacterium from a soda lake in Egypt.</title>
        <authorList>
            <person name="Dewey E.D."/>
            <person name="Stokes L.M."/>
            <person name="Burchell B.M."/>
            <person name="Shaffer K.N."/>
            <person name="Huntington A.M."/>
            <person name="Baker J.M."/>
            <person name="Nadendla S."/>
            <person name="Giglio M.G."/>
            <person name="Touchman J.W."/>
            <person name="Blankenship R.E."/>
            <person name="Madigan M.T."/>
            <person name="Sattley W.M."/>
        </authorList>
    </citation>
    <scope>NUCLEOTIDE SEQUENCE [LARGE SCALE GENOMIC DNA]</scope>
    <source>
        <strain evidence="3">HH</strain>
    </source>
</reference>
<gene>
    <name evidence="2" type="ORF">FTV88_2182</name>
</gene>
<dbReference type="AlphaFoldDB" id="A0A5Q2N7N7"/>
<feature type="transmembrane region" description="Helical" evidence="1">
    <location>
        <begin position="38"/>
        <end position="57"/>
    </location>
</feature>